<dbReference type="OrthoDB" id="4759936at2"/>
<protein>
    <submittedName>
        <fullName evidence="2">4-hydroxy-tetrahydrodipicolinate reductase</fullName>
    </submittedName>
</protein>
<sequence>MAIRVGQWATGNVGKNALRSIISHPELELVGLVVSDPAKVGKDAAEICGLDTPTGIIATDDGDALIALKPDCVSFCSAGTSGREGVTTGNRQSDAADHMCDLLRAGINVVSTAIIPLVHPGSADQEIVRRLEAACREGGTTCFTSGLDPGFMHDILPLALSGVTRRIDTIRVSEVMSYGVWDKPDAITGKFGFGKPIDEVPPIARPGVLDMMWGSVVRLIAEQLGLKLDRTEEYYELYPAPETFTIPAGTIVKGSSAGIRFEVRGIVAGKAAVVVEHVTRLRVEDAPHWPKGPIGIGGGYRVQISGDPDWVLEVGNPGYADPTVPGTLATALRIVNAIPVVVAAPPGVVTPFDLPMITGKGLVAA</sequence>
<dbReference type="Pfam" id="PF19328">
    <property type="entry name" value="DAP_DH_C"/>
    <property type="match status" value="1"/>
</dbReference>
<dbReference type="CDD" id="cd24146">
    <property type="entry name" value="nat-AmDH_N_like"/>
    <property type="match status" value="1"/>
</dbReference>
<dbReference type="STRING" id="439228.SAMN06295920_111150"/>
<feature type="domain" description="2,4-diaminopentanoate dehydrogenase C-terminal" evidence="1">
    <location>
        <begin position="151"/>
        <end position="358"/>
    </location>
</feature>
<evidence type="ECO:0000259" key="1">
    <source>
        <dbReference type="Pfam" id="PF19328"/>
    </source>
</evidence>
<dbReference type="InterPro" id="IPR036291">
    <property type="entry name" value="NAD(P)-bd_dom_sf"/>
</dbReference>
<name>A0A1T5G114_9SPHN</name>
<dbReference type="Proteomes" id="UP000189818">
    <property type="component" value="Unassembled WGS sequence"/>
</dbReference>
<evidence type="ECO:0000313" key="3">
    <source>
        <dbReference type="Proteomes" id="UP000189818"/>
    </source>
</evidence>
<dbReference type="InterPro" id="IPR045760">
    <property type="entry name" value="DAP_DH_C"/>
</dbReference>
<evidence type="ECO:0000313" key="2">
    <source>
        <dbReference type="EMBL" id="SKC02185.1"/>
    </source>
</evidence>
<accession>A0A1T5G114</accession>
<dbReference type="EMBL" id="FUYM01000011">
    <property type="protein sequence ID" value="SKC02185.1"/>
    <property type="molecule type" value="Genomic_DNA"/>
</dbReference>
<dbReference type="Gene3D" id="3.40.50.720">
    <property type="entry name" value="NAD(P)-binding Rossmann-like Domain"/>
    <property type="match status" value="1"/>
</dbReference>
<gene>
    <name evidence="2" type="ORF">SAMN06295920_111150</name>
</gene>
<dbReference type="AlphaFoldDB" id="A0A1T5G114"/>
<organism evidence="2 3">
    <name type="scientific">Rhizorhabdus histidinilytica</name>
    <dbReference type="NCBI Taxonomy" id="439228"/>
    <lineage>
        <taxon>Bacteria</taxon>
        <taxon>Pseudomonadati</taxon>
        <taxon>Pseudomonadota</taxon>
        <taxon>Alphaproteobacteria</taxon>
        <taxon>Sphingomonadales</taxon>
        <taxon>Sphingomonadaceae</taxon>
        <taxon>Rhizorhabdus</taxon>
    </lineage>
</organism>
<proteinExistence type="predicted"/>
<keyword evidence="3" id="KW-1185">Reference proteome</keyword>
<reference evidence="3" key="1">
    <citation type="submission" date="2017-02" db="EMBL/GenBank/DDBJ databases">
        <authorList>
            <person name="Varghese N."/>
            <person name="Submissions S."/>
        </authorList>
    </citation>
    <scope>NUCLEOTIDE SEQUENCE [LARGE SCALE GENOMIC DNA]</scope>
    <source>
        <strain evidence="3">UM2</strain>
    </source>
</reference>
<dbReference type="SUPFAM" id="SSF51735">
    <property type="entry name" value="NAD(P)-binding Rossmann-fold domains"/>
    <property type="match status" value="1"/>
</dbReference>
<dbReference type="RefSeq" id="WP_079650155.1">
    <property type="nucleotide sequence ID" value="NZ_FUYM01000011.1"/>
</dbReference>